<evidence type="ECO:0000259" key="2">
    <source>
        <dbReference type="Pfam" id="PF00656"/>
    </source>
</evidence>
<sequence length="646" mass="72009">MTDQWLQVAHYAILIGVDTYQERPLQGSVRDVQNVKQFLEGLPEPVEIHLLTSTKSEDPASSTPTQNSTAWPTYKNVTLGIEQVTLKANAGDYVYIHFSGHGTRGVPQSQFSNYSTGDLALVLLDGTPENNVRYLWGPTLAIALKAMVDKGLVVSLVLDCCFSASVFRQKDPAVRFLPFDASIDEEIVTNLTIDPGDGSTQPAGSVARDVSMFPNWLINPDGYAIITACGPNELAREIEGLDKQIHGALSHLLLEVMEHTSLQQSHGELFNQLCAKFQLFNVRQHPVFYGNKHQRFFPQPNLRGNGAQLRAVSDGVSEVHLDAGQAHGVCIGDQFLLSPLSSSAIGGTPRRAVIVRAGDLTSDLDIIDNTALIATDRMGWTAKPHTKLLLQRYAVRLASNIPRREEWAQFLEDRSLLVVDSETLQVAFHLSLSSAEEYQIYNKNGQQIVNLPVMRQDQIGIDQVCDIIQHLANFELVRAMKNASPSAQFQQSFSVHIISGERAFDESDPIEVNHEDRVHLRVENKGDRDLYVFVYYLGSRWQIENVLRGTYEVVPPLSRDLGFTGLFKKKIVMKVPAELVEKEHDYCEDIIKVIVTSRATSFDMIELPKLGTTRIVAEDLNIDRGRGGNEAEDWMASDFSVRTNLK</sequence>
<dbReference type="PANTHER" id="PTHR48104:SF30">
    <property type="entry name" value="METACASPASE-1"/>
    <property type="match status" value="1"/>
</dbReference>
<dbReference type="GO" id="GO:0005737">
    <property type="term" value="C:cytoplasm"/>
    <property type="evidence" value="ECO:0007669"/>
    <property type="project" value="TreeGrafter"/>
</dbReference>
<dbReference type="Proteomes" id="UP000235672">
    <property type="component" value="Unassembled WGS sequence"/>
</dbReference>
<proteinExistence type="inferred from homology"/>
<dbReference type="Pfam" id="PF00656">
    <property type="entry name" value="Peptidase_C14"/>
    <property type="match status" value="1"/>
</dbReference>
<comment type="similarity">
    <text evidence="1">Belongs to the peptidase C14B family.</text>
</comment>
<name>A0A2J6PZK8_9HELO</name>
<gene>
    <name evidence="3" type="ORF">NA56DRAFT_647177</name>
</gene>
<dbReference type="InterPro" id="IPR011600">
    <property type="entry name" value="Pept_C14_caspase"/>
</dbReference>
<evidence type="ECO:0000313" key="3">
    <source>
        <dbReference type="EMBL" id="PMD19459.1"/>
    </source>
</evidence>
<accession>A0A2J6PZK8</accession>
<protein>
    <submittedName>
        <fullName evidence="3">Putative caspase</fullName>
    </submittedName>
</protein>
<reference evidence="3 4" key="1">
    <citation type="submission" date="2016-05" db="EMBL/GenBank/DDBJ databases">
        <title>A degradative enzymes factory behind the ericoid mycorrhizal symbiosis.</title>
        <authorList>
            <consortium name="DOE Joint Genome Institute"/>
            <person name="Martino E."/>
            <person name="Morin E."/>
            <person name="Grelet G."/>
            <person name="Kuo A."/>
            <person name="Kohler A."/>
            <person name="Daghino S."/>
            <person name="Barry K."/>
            <person name="Choi C."/>
            <person name="Cichocki N."/>
            <person name="Clum A."/>
            <person name="Copeland A."/>
            <person name="Hainaut M."/>
            <person name="Haridas S."/>
            <person name="Labutti K."/>
            <person name="Lindquist E."/>
            <person name="Lipzen A."/>
            <person name="Khouja H.-R."/>
            <person name="Murat C."/>
            <person name="Ohm R."/>
            <person name="Olson A."/>
            <person name="Spatafora J."/>
            <person name="Veneault-Fourrey C."/>
            <person name="Henrissat B."/>
            <person name="Grigoriev I."/>
            <person name="Martin F."/>
            <person name="Perotto S."/>
        </authorList>
    </citation>
    <scope>NUCLEOTIDE SEQUENCE [LARGE SCALE GENOMIC DNA]</scope>
    <source>
        <strain evidence="3 4">UAMH 7357</strain>
    </source>
</reference>
<dbReference type="PANTHER" id="PTHR48104">
    <property type="entry name" value="METACASPASE-4"/>
    <property type="match status" value="1"/>
</dbReference>
<organism evidence="3 4">
    <name type="scientific">Hyaloscypha hepaticicola</name>
    <dbReference type="NCBI Taxonomy" id="2082293"/>
    <lineage>
        <taxon>Eukaryota</taxon>
        <taxon>Fungi</taxon>
        <taxon>Dikarya</taxon>
        <taxon>Ascomycota</taxon>
        <taxon>Pezizomycotina</taxon>
        <taxon>Leotiomycetes</taxon>
        <taxon>Helotiales</taxon>
        <taxon>Hyaloscyphaceae</taxon>
        <taxon>Hyaloscypha</taxon>
    </lineage>
</organism>
<dbReference type="EMBL" id="KZ613489">
    <property type="protein sequence ID" value="PMD19459.1"/>
    <property type="molecule type" value="Genomic_DNA"/>
</dbReference>
<evidence type="ECO:0000256" key="1">
    <source>
        <dbReference type="ARBA" id="ARBA00009005"/>
    </source>
</evidence>
<dbReference type="InterPro" id="IPR050452">
    <property type="entry name" value="Metacaspase"/>
</dbReference>
<dbReference type="GO" id="GO:0004197">
    <property type="term" value="F:cysteine-type endopeptidase activity"/>
    <property type="evidence" value="ECO:0007669"/>
    <property type="project" value="InterPro"/>
</dbReference>
<dbReference type="AlphaFoldDB" id="A0A2J6PZK8"/>
<dbReference type="Gene3D" id="3.40.50.1460">
    <property type="match status" value="1"/>
</dbReference>
<evidence type="ECO:0000313" key="4">
    <source>
        <dbReference type="Proteomes" id="UP000235672"/>
    </source>
</evidence>
<keyword evidence="4" id="KW-1185">Reference proteome</keyword>
<feature type="domain" description="Peptidase C14 caspase" evidence="2">
    <location>
        <begin position="10"/>
        <end position="291"/>
    </location>
</feature>
<dbReference type="GO" id="GO:0006508">
    <property type="term" value="P:proteolysis"/>
    <property type="evidence" value="ECO:0007669"/>
    <property type="project" value="InterPro"/>
</dbReference>
<dbReference type="OrthoDB" id="3223806at2759"/>